<accession>A0A1J5Q7T7</accession>
<reference evidence="1" key="1">
    <citation type="submission" date="2016-10" db="EMBL/GenBank/DDBJ databases">
        <title>Sequence of Gallionella enrichment culture.</title>
        <authorList>
            <person name="Poehlein A."/>
            <person name="Muehling M."/>
            <person name="Daniel R."/>
        </authorList>
    </citation>
    <scope>NUCLEOTIDE SEQUENCE</scope>
</reference>
<dbReference type="EMBL" id="MLJW01002010">
    <property type="protein sequence ID" value="OIQ75940.1"/>
    <property type="molecule type" value="Genomic_DNA"/>
</dbReference>
<organism evidence="1">
    <name type="scientific">mine drainage metagenome</name>
    <dbReference type="NCBI Taxonomy" id="410659"/>
    <lineage>
        <taxon>unclassified sequences</taxon>
        <taxon>metagenomes</taxon>
        <taxon>ecological metagenomes</taxon>
    </lineage>
</organism>
<comment type="caution">
    <text evidence="1">The sequence shown here is derived from an EMBL/GenBank/DDBJ whole genome shotgun (WGS) entry which is preliminary data.</text>
</comment>
<dbReference type="AlphaFoldDB" id="A0A1J5Q7T7"/>
<gene>
    <name evidence="1" type="ORF">GALL_423850</name>
</gene>
<proteinExistence type="predicted"/>
<evidence type="ECO:0000313" key="1">
    <source>
        <dbReference type="EMBL" id="OIQ75940.1"/>
    </source>
</evidence>
<name>A0A1J5Q7T7_9ZZZZ</name>
<sequence>MSASVALHGCTYAGEWIKEAKLGQDESLAEQTEIGWVNRLRLRPSAQTG</sequence>
<protein>
    <submittedName>
        <fullName evidence="1">Uncharacterized protein</fullName>
    </submittedName>
</protein>